<dbReference type="SUPFAM" id="SSF53756">
    <property type="entry name" value="UDP-Glycosyltransferase/glycogen phosphorylase"/>
    <property type="match status" value="1"/>
</dbReference>
<organism evidence="1 2">
    <name type="scientific">Thioalkalivibrio halophilus</name>
    <dbReference type="NCBI Taxonomy" id="252474"/>
    <lineage>
        <taxon>Bacteria</taxon>
        <taxon>Pseudomonadati</taxon>
        <taxon>Pseudomonadota</taxon>
        <taxon>Gammaproteobacteria</taxon>
        <taxon>Chromatiales</taxon>
        <taxon>Ectothiorhodospiraceae</taxon>
        <taxon>Thioalkalivibrio</taxon>
    </lineage>
</organism>
<evidence type="ECO:0000313" key="1">
    <source>
        <dbReference type="EMBL" id="OOC09613.1"/>
    </source>
</evidence>
<proteinExistence type="predicted"/>
<protein>
    <recommendedName>
        <fullName evidence="3">Glycosyl transferase family 1 domain-containing protein</fullName>
    </recommendedName>
</protein>
<keyword evidence="2" id="KW-1185">Reference proteome</keyword>
<dbReference type="STRING" id="252474.B1A74_10110"/>
<dbReference type="Proteomes" id="UP000189177">
    <property type="component" value="Unassembled WGS sequence"/>
</dbReference>
<gene>
    <name evidence="1" type="ORF">B1A74_10110</name>
</gene>
<dbReference type="Pfam" id="PF13692">
    <property type="entry name" value="Glyco_trans_1_4"/>
    <property type="match status" value="1"/>
</dbReference>
<evidence type="ECO:0008006" key="3">
    <source>
        <dbReference type="Google" id="ProtNLM"/>
    </source>
</evidence>
<dbReference type="EMBL" id="MUZR01000043">
    <property type="protein sequence ID" value="OOC09613.1"/>
    <property type="molecule type" value="Genomic_DNA"/>
</dbReference>
<comment type="caution">
    <text evidence="1">The sequence shown here is derived from an EMBL/GenBank/DDBJ whole genome shotgun (WGS) entry which is preliminary data.</text>
</comment>
<accession>A0A1V2ZXP9</accession>
<dbReference type="Gene3D" id="3.40.50.2000">
    <property type="entry name" value="Glycogen Phosphorylase B"/>
    <property type="match status" value="1"/>
</dbReference>
<name>A0A1V2ZXP9_9GAMM</name>
<sequence length="229" mass="24277">MVVPLLSDLPRASAAEDAIWGGDKGSVRFIYVGTHGAQRRLDVVLAGAVGALNAGANAAFVFVGGKPEEIAALRTSSGVQRWEGESRIRFIEALPRPTLPGLLGGADVGLSLVPATRINREMSPTKLAEYMGAGLAVVASRGVDLQETFMRDSAAGLLVPFDAQSIADGIGQMCADQSFLNDCKSYAENFAETRLIYSRYVSEFTAIIFGSEVSSFDGHSSTIDSDPER</sequence>
<dbReference type="AlphaFoldDB" id="A0A1V2ZXP9"/>
<evidence type="ECO:0000313" key="2">
    <source>
        <dbReference type="Proteomes" id="UP000189177"/>
    </source>
</evidence>
<reference evidence="1 2" key="1">
    <citation type="submission" date="2017-02" db="EMBL/GenBank/DDBJ databases">
        <title>Genomic diversity within the haloalkaliphilic genus Thioalkalivibrio.</title>
        <authorList>
            <person name="Ahn A.-C."/>
            <person name="Meier-Kolthoff J."/>
            <person name="Overmars L."/>
            <person name="Richter M."/>
            <person name="Woyke T."/>
            <person name="Sorokin D.Y."/>
            <person name="Muyzer G."/>
        </authorList>
    </citation>
    <scope>NUCLEOTIDE SEQUENCE [LARGE SCALE GENOMIC DNA]</scope>
    <source>
        <strain evidence="1 2">HL17</strain>
    </source>
</reference>